<dbReference type="PIRSF" id="PIRSF000463">
    <property type="entry name" value="GlgB"/>
    <property type="match status" value="1"/>
</dbReference>
<dbReference type="InterPro" id="IPR004193">
    <property type="entry name" value="Glyco_hydro_13_N"/>
</dbReference>
<protein>
    <recommendedName>
        <fullName evidence="10">1,4-alpha-glucan branching enzyme GlgB</fullName>
        <ecNumber evidence="10">2.4.1.18</ecNumber>
    </recommendedName>
    <alternativeName>
        <fullName evidence="10">1,4-alpha-D-glucan:1,4-alpha-D-glucan 6-glucosyl-transferase</fullName>
    </alternativeName>
    <alternativeName>
        <fullName evidence="10">Alpha-(1-&gt;4)-glucan branching enzyme</fullName>
    </alternativeName>
    <alternativeName>
        <fullName evidence="10">Glycogen branching enzyme</fullName>
        <shortName evidence="10">BE</shortName>
    </alternativeName>
</protein>
<evidence type="ECO:0000259" key="12">
    <source>
        <dbReference type="SMART" id="SM00642"/>
    </source>
</evidence>
<dbReference type="Pfam" id="PF02806">
    <property type="entry name" value="Alpha-amylase_C"/>
    <property type="match status" value="1"/>
</dbReference>
<dbReference type="PANTHER" id="PTHR43651:SF3">
    <property type="entry name" value="1,4-ALPHA-GLUCAN-BRANCHING ENZYME"/>
    <property type="match status" value="1"/>
</dbReference>
<comment type="subunit">
    <text evidence="10">Monomer.</text>
</comment>
<comment type="catalytic activity">
    <reaction evidence="1 10">
        <text>Transfers a segment of a (1-&gt;4)-alpha-D-glucan chain to a primary hydroxy group in a similar glucan chain.</text>
        <dbReference type="EC" id="2.4.1.18"/>
    </reaction>
</comment>
<accession>A0A317F9L5</accession>
<dbReference type="Pfam" id="PF22019">
    <property type="entry name" value="GlgB_N"/>
    <property type="match status" value="1"/>
</dbReference>
<dbReference type="InterPro" id="IPR006407">
    <property type="entry name" value="GlgB"/>
</dbReference>
<dbReference type="Proteomes" id="UP000245765">
    <property type="component" value="Unassembled WGS sequence"/>
</dbReference>
<dbReference type="RefSeq" id="WP_109873158.1">
    <property type="nucleotide sequence ID" value="NZ_QGNA01000006.1"/>
</dbReference>
<dbReference type="GO" id="GO:0003844">
    <property type="term" value="F:1,4-alpha-glucan branching enzyme activity"/>
    <property type="evidence" value="ECO:0007669"/>
    <property type="project" value="UniProtKB-UniRule"/>
</dbReference>
<dbReference type="CDD" id="cd11322">
    <property type="entry name" value="AmyAc_Glg_BE"/>
    <property type="match status" value="1"/>
</dbReference>
<evidence type="ECO:0000313" key="13">
    <source>
        <dbReference type="EMBL" id="PWS34707.1"/>
    </source>
</evidence>
<dbReference type="InterPro" id="IPR054169">
    <property type="entry name" value="GlgB_N"/>
</dbReference>
<keyword evidence="8 10" id="KW-0320">Glycogen biosynthesis</keyword>
<dbReference type="InterPro" id="IPR013780">
    <property type="entry name" value="Glyco_hydro_b"/>
</dbReference>
<comment type="caution">
    <text evidence="13">The sequence shown here is derived from an EMBL/GenBank/DDBJ whole genome shotgun (WGS) entry which is preliminary data.</text>
</comment>
<comment type="similarity">
    <text evidence="4 10">Belongs to the glycosyl hydrolase 13 family. GlgB subfamily.</text>
</comment>
<dbReference type="EMBL" id="QGNA01000006">
    <property type="protein sequence ID" value="PWS34707.1"/>
    <property type="molecule type" value="Genomic_DNA"/>
</dbReference>
<dbReference type="EC" id="2.4.1.18" evidence="10"/>
<dbReference type="InterPro" id="IPR017853">
    <property type="entry name" value="GH"/>
</dbReference>
<proteinExistence type="inferred from homology"/>
<reference evidence="14" key="1">
    <citation type="submission" date="2018-05" db="EMBL/GenBank/DDBJ databases">
        <authorList>
            <person name="Du Z."/>
            <person name="Wang X."/>
        </authorList>
    </citation>
    <scope>NUCLEOTIDE SEQUENCE [LARGE SCALE GENOMIC DNA]</scope>
    <source>
        <strain evidence="14">CQN31</strain>
    </source>
</reference>
<dbReference type="InterPro" id="IPR013783">
    <property type="entry name" value="Ig-like_fold"/>
</dbReference>
<keyword evidence="5 10" id="KW-0321">Glycogen metabolism</keyword>
<dbReference type="FunFam" id="2.60.40.10:FF:000169">
    <property type="entry name" value="1,4-alpha-glucan branching enzyme GlgB"/>
    <property type="match status" value="1"/>
</dbReference>
<dbReference type="GO" id="GO:0004553">
    <property type="term" value="F:hydrolase activity, hydrolyzing O-glycosyl compounds"/>
    <property type="evidence" value="ECO:0007669"/>
    <property type="project" value="InterPro"/>
</dbReference>
<gene>
    <name evidence="10" type="primary">glgB</name>
    <name evidence="13" type="ORF">DFH01_24610</name>
</gene>
<comment type="function">
    <text evidence="2 10">Catalyzes the formation of the alpha-1,6-glucosidic linkages in glycogen by scission of a 1,4-alpha-linked oligosaccharide from growing alpha-1,4-glucan chains and the subsequent attachment of the oligosaccharide to the alpha-1,6 position.</text>
</comment>
<evidence type="ECO:0000256" key="7">
    <source>
        <dbReference type="ARBA" id="ARBA00022679"/>
    </source>
</evidence>
<dbReference type="GO" id="GO:0005829">
    <property type="term" value="C:cytosol"/>
    <property type="evidence" value="ECO:0007669"/>
    <property type="project" value="TreeGrafter"/>
</dbReference>
<keyword evidence="9 10" id="KW-0119">Carbohydrate metabolism</keyword>
<dbReference type="Gene3D" id="2.60.40.1180">
    <property type="entry name" value="Golgi alpha-mannosidase II"/>
    <property type="match status" value="1"/>
</dbReference>
<evidence type="ECO:0000256" key="9">
    <source>
        <dbReference type="ARBA" id="ARBA00023277"/>
    </source>
</evidence>
<dbReference type="NCBIfam" id="NF008967">
    <property type="entry name" value="PRK12313.1"/>
    <property type="match status" value="1"/>
</dbReference>
<dbReference type="NCBIfam" id="TIGR01515">
    <property type="entry name" value="branching_enzym"/>
    <property type="match status" value="1"/>
</dbReference>
<keyword evidence="6 10" id="KW-0328">Glycosyltransferase</keyword>
<evidence type="ECO:0000256" key="8">
    <source>
        <dbReference type="ARBA" id="ARBA00023056"/>
    </source>
</evidence>
<dbReference type="InterPro" id="IPR006048">
    <property type="entry name" value="A-amylase/branching_C"/>
</dbReference>
<evidence type="ECO:0000256" key="4">
    <source>
        <dbReference type="ARBA" id="ARBA00009000"/>
    </source>
</evidence>
<feature type="active site" description="Proton donor" evidence="10 11">
    <location>
        <position position="459"/>
    </location>
</feature>
<evidence type="ECO:0000256" key="6">
    <source>
        <dbReference type="ARBA" id="ARBA00022676"/>
    </source>
</evidence>
<evidence type="ECO:0000256" key="1">
    <source>
        <dbReference type="ARBA" id="ARBA00000826"/>
    </source>
</evidence>
<name>A0A317F9L5_9PROT</name>
<dbReference type="SUPFAM" id="SSF81296">
    <property type="entry name" value="E set domains"/>
    <property type="match status" value="2"/>
</dbReference>
<dbReference type="Gene3D" id="3.20.20.80">
    <property type="entry name" value="Glycosidases"/>
    <property type="match status" value="1"/>
</dbReference>
<dbReference type="SUPFAM" id="SSF51445">
    <property type="entry name" value="(Trans)glycosidases"/>
    <property type="match status" value="1"/>
</dbReference>
<dbReference type="SMART" id="SM00642">
    <property type="entry name" value="Aamy"/>
    <property type="match status" value="1"/>
</dbReference>
<comment type="pathway">
    <text evidence="3 10">Glycan biosynthesis; glycogen biosynthesis.</text>
</comment>
<feature type="active site" description="Nucleophile" evidence="10 11">
    <location>
        <position position="406"/>
    </location>
</feature>
<dbReference type="InterPro" id="IPR037439">
    <property type="entry name" value="Branching_enzy"/>
</dbReference>
<dbReference type="NCBIfam" id="NF003811">
    <property type="entry name" value="PRK05402.1"/>
    <property type="match status" value="1"/>
</dbReference>
<dbReference type="GO" id="GO:0005978">
    <property type="term" value="P:glycogen biosynthetic process"/>
    <property type="evidence" value="ECO:0007669"/>
    <property type="project" value="UniProtKB-UniRule"/>
</dbReference>
<dbReference type="Gene3D" id="2.60.40.10">
    <property type="entry name" value="Immunoglobulins"/>
    <property type="match status" value="2"/>
</dbReference>
<dbReference type="OrthoDB" id="9800174at2"/>
<evidence type="ECO:0000256" key="10">
    <source>
        <dbReference type="HAMAP-Rule" id="MF_00685"/>
    </source>
</evidence>
<sequence>MTAWRASQAELDAFLAARHADPFALLGPHGAPGGVVVRAFVPHAEFLDVVTASGRLPLERRDDAGFFEGLVPGALPFAYRLAARNAGGAWEIDDPYRFGPALGPLDDHLLIEGTHRRLHERLGAHAVTHEGVAGVRFAVWAPNAERVALVAGFNDWDRRRHPMRKRVDSGLWEIFIPGIGAGQPYKFAILSREGEEQPWKADPFGLSAELRPSTASLVAEEAAFDWGDADFLSRREARQARNAPISIYEVHAASWRRHPDGRLYDWDELAETLVPYAADLGFTHLELLPVMEHPLDESWGYQPIGMFAPTARLGDARGLMRFVDAAHRAGLGVILDWVPAHFPRDPHGLIRFDGQPLYEHADPRRGSHKEWGTAVFDYGRREVAAFLASSALHWLERFHADGLRVDAVSSMVWLDHGRAPGDWAPNADGSTDNKEAIAFLRQVNAQVAEEHPGAAMIAEEATSWPGVTRAATEGGLGFRFKWNMGWMNDTLRYVALDPIHRRWHHNLVTFGLTYAFSEDFVLPLSHDEVVHGKGSLLGRLPQGRSVDDWERFATLRAYYAFMWGHPGKKLLFMGNEIAQWREWSEARELDWGLLQWAPHQGVQRLVRDLNALYRAQPALHRRDGEMGGFRWIEADDAEHASFSWLRFGAAADPPVAVLCNFTPMPRDAVRVGLPRAGRWREVLNTDAVAYGGSGMGNLGAVQAEEVPHNGSPASAEVVLPPLASIWLVPDDADKEREADDGRQG</sequence>
<dbReference type="AlphaFoldDB" id="A0A317F9L5"/>
<keyword evidence="14" id="KW-1185">Reference proteome</keyword>
<dbReference type="PANTHER" id="PTHR43651">
    <property type="entry name" value="1,4-ALPHA-GLUCAN-BRANCHING ENZYME"/>
    <property type="match status" value="1"/>
</dbReference>
<evidence type="ECO:0000256" key="5">
    <source>
        <dbReference type="ARBA" id="ARBA00022600"/>
    </source>
</evidence>
<dbReference type="FunFam" id="2.60.40.1180:FF:000002">
    <property type="entry name" value="1,4-alpha-glucan branching enzyme GlgB"/>
    <property type="match status" value="1"/>
</dbReference>
<keyword evidence="7 10" id="KW-0808">Transferase</keyword>
<dbReference type="GO" id="GO:0043169">
    <property type="term" value="F:cation binding"/>
    <property type="evidence" value="ECO:0007669"/>
    <property type="project" value="InterPro"/>
</dbReference>
<dbReference type="Pfam" id="PF02922">
    <property type="entry name" value="CBM_48"/>
    <property type="match status" value="1"/>
</dbReference>
<dbReference type="UniPathway" id="UPA00164"/>
<dbReference type="CDD" id="cd02855">
    <property type="entry name" value="E_set_GBE_prok_N"/>
    <property type="match status" value="1"/>
</dbReference>
<feature type="domain" description="Glycosyl hydrolase family 13 catalytic" evidence="12">
    <location>
        <begin position="249"/>
        <end position="622"/>
    </location>
</feature>
<dbReference type="HAMAP" id="MF_00685">
    <property type="entry name" value="GlgB"/>
    <property type="match status" value="1"/>
</dbReference>
<evidence type="ECO:0000256" key="2">
    <source>
        <dbReference type="ARBA" id="ARBA00002953"/>
    </source>
</evidence>
<evidence type="ECO:0000256" key="3">
    <source>
        <dbReference type="ARBA" id="ARBA00004964"/>
    </source>
</evidence>
<evidence type="ECO:0000313" key="14">
    <source>
        <dbReference type="Proteomes" id="UP000245765"/>
    </source>
</evidence>
<dbReference type="InterPro" id="IPR044143">
    <property type="entry name" value="GlgB_N_E_set_prok"/>
</dbReference>
<dbReference type="FunFam" id="3.20.20.80:FF:000003">
    <property type="entry name" value="1,4-alpha-glucan branching enzyme GlgB"/>
    <property type="match status" value="1"/>
</dbReference>
<organism evidence="13 14">
    <name type="scientific">Falsiroseomonas bella</name>
    <dbReference type="NCBI Taxonomy" id="2184016"/>
    <lineage>
        <taxon>Bacteria</taxon>
        <taxon>Pseudomonadati</taxon>
        <taxon>Pseudomonadota</taxon>
        <taxon>Alphaproteobacteria</taxon>
        <taxon>Acetobacterales</taxon>
        <taxon>Roseomonadaceae</taxon>
        <taxon>Falsiroseomonas</taxon>
    </lineage>
</organism>
<dbReference type="SUPFAM" id="SSF51011">
    <property type="entry name" value="Glycosyl hydrolase domain"/>
    <property type="match status" value="1"/>
</dbReference>
<dbReference type="InterPro" id="IPR006047">
    <property type="entry name" value="GH13_cat_dom"/>
</dbReference>
<evidence type="ECO:0000256" key="11">
    <source>
        <dbReference type="PIRSR" id="PIRSR000463-1"/>
    </source>
</evidence>
<dbReference type="InterPro" id="IPR014756">
    <property type="entry name" value="Ig_E-set"/>
</dbReference>